<evidence type="ECO:0000256" key="4">
    <source>
        <dbReference type="ARBA" id="ARBA00022448"/>
    </source>
</evidence>
<dbReference type="SUPFAM" id="SSF103473">
    <property type="entry name" value="MFS general substrate transporter"/>
    <property type="match status" value="1"/>
</dbReference>
<feature type="transmembrane region" description="Helical" evidence="11">
    <location>
        <begin position="422"/>
        <end position="442"/>
    </location>
</feature>
<dbReference type="GO" id="GO:0055056">
    <property type="term" value="F:D-glucose transmembrane transporter activity"/>
    <property type="evidence" value="ECO:0007669"/>
    <property type="project" value="InterPro"/>
</dbReference>
<comment type="caution">
    <text evidence="12">The sequence shown here is derived from an EMBL/GenBank/DDBJ whole genome shotgun (WGS) entry which is preliminary data.</text>
</comment>
<dbReference type="InterPro" id="IPR050375">
    <property type="entry name" value="MFS_TsgA-like"/>
</dbReference>
<proteinExistence type="inferred from homology"/>
<evidence type="ECO:0000256" key="9">
    <source>
        <dbReference type="ARBA" id="ARBA00022989"/>
    </source>
</evidence>
<feature type="transmembrane region" description="Helical" evidence="11">
    <location>
        <begin position="26"/>
        <end position="43"/>
    </location>
</feature>
<dbReference type="InterPro" id="IPR011701">
    <property type="entry name" value="MFS"/>
</dbReference>
<feature type="transmembrane region" description="Helical" evidence="11">
    <location>
        <begin position="168"/>
        <end position="187"/>
    </location>
</feature>
<dbReference type="RefSeq" id="WP_123133074.1">
    <property type="nucleotide sequence ID" value="NZ_RJJE01000009.1"/>
</dbReference>
<keyword evidence="8 11" id="KW-0812">Transmembrane</keyword>
<evidence type="ECO:0000313" key="12">
    <source>
        <dbReference type="EMBL" id="RNI29993.1"/>
    </source>
</evidence>
<comment type="similarity">
    <text evidence="3">Belongs to the major facilitator superfamily. FHS transporter (TC 2.A.1.7) family.</text>
</comment>
<feature type="transmembrane region" description="Helical" evidence="11">
    <location>
        <begin position="317"/>
        <end position="335"/>
    </location>
</feature>
<sequence length="476" mass="49904">MAGITNSAPSAAPPAAGVGAPGGGSYLGPLMTVTMLFFMWGFITCMNDILIPKLQQVFTLQNWQAMLIQTAFFGAYFIVSFLYFAVSVTKGDPILRIGYKNGIIVGLVVTALGCLLFLPAADLHSYGLFLGALFVLASGITVLQITANPYVSILGPPESSSSRMNLTQALNSFGTTIAPIIGGYLIFDQVSGAGEVTAESVKAPYIGLAAALLVIAVIIKLARLPRLTGDDGAGVVAGSGALRHRHLVLGIICIFMYVGGEVAVGSMLINYLKLPQIAGLDESGAKHFLSFYWGGAMIGRFFGAVALAQLRSNGVKYGIMAVIAAVTFGAVSVLYDLNQALIILGLITVNFGVLLLGRFIPNRTVGLYATAVIVLLLIGTFGQGAVAMWAVIGIGLFNSVMFPTIFDLAIKGLGVHTSQGSSLLVMAIVGGAIVPPLQGVFADVTGDVQLSFLVPLLCYLYIVYYGFVGYRTRALS</sequence>
<dbReference type="Proteomes" id="UP000271010">
    <property type="component" value="Unassembled WGS sequence"/>
</dbReference>
<feature type="transmembrane region" description="Helical" evidence="11">
    <location>
        <begin position="247"/>
        <end position="271"/>
    </location>
</feature>
<dbReference type="EMBL" id="RJJE01000009">
    <property type="protein sequence ID" value="RNI29993.1"/>
    <property type="molecule type" value="Genomic_DNA"/>
</dbReference>
<dbReference type="AlphaFoldDB" id="A0A3M9MYN2"/>
<comment type="function">
    <text evidence="1">Intake of glucose and galactose.</text>
</comment>
<feature type="transmembrane region" description="Helical" evidence="11">
    <location>
        <begin position="203"/>
        <end position="222"/>
    </location>
</feature>
<keyword evidence="5" id="KW-1003">Cell membrane</keyword>
<feature type="transmembrane region" description="Helical" evidence="11">
    <location>
        <begin position="341"/>
        <end position="360"/>
    </location>
</feature>
<keyword evidence="7" id="KW-0762">Sugar transport</keyword>
<evidence type="ECO:0000256" key="1">
    <source>
        <dbReference type="ARBA" id="ARBA00003321"/>
    </source>
</evidence>
<dbReference type="GO" id="GO:0005354">
    <property type="term" value="F:galactose transmembrane transporter activity"/>
    <property type="evidence" value="ECO:0007669"/>
    <property type="project" value="InterPro"/>
</dbReference>
<evidence type="ECO:0000313" key="13">
    <source>
        <dbReference type="Proteomes" id="UP000271010"/>
    </source>
</evidence>
<organism evidence="12 13">
    <name type="scientific">Rufibacter immobilis</name>
    <dbReference type="NCBI Taxonomy" id="1348778"/>
    <lineage>
        <taxon>Bacteria</taxon>
        <taxon>Pseudomonadati</taxon>
        <taxon>Bacteroidota</taxon>
        <taxon>Cytophagia</taxon>
        <taxon>Cytophagales</taxon>
        <taxon>Hymenobacteraceae</taxon>
        <taxon>Rufibacter</taxon>
    </lineage>
</organism>
<feature type="transmembrane region" description="Helical" evidence="11">
    <location>
        <begin position="365"/>
        <end position="382"/>
    </location>
</feature>
<dbReference type="InterPro" id="IPR005964">
    <property type="entry name" value="Glc/Gal_transptr_bac"/>
</dbReference>
<name>A0A3M9MYN2_9BACT</name>
<dbReference type="PANTHER" id="PTHR43702">
    <property type="entry name" value="L-FUCOSE-PROTON SYMPORTER"/>
    <property type="match status" value="1"/>
</dbReference>
<evidence type="ECO:0000256" key="10">
    <source>
        <dbReference type="ARBA" id="ARBA00023136"/>
    </source>
</evidence>
<keyword evidence="4" id="KW-0813">Transport</keyword>
<dbReference type="InterPro" id="IPR036259">
    <property type="entry name" value="MFS_trans_sf"/>
</dbReference>
<comment type="subcellular location">
    <subcellularLocation>
        <location evidence="2">Cell inner membrane</location>
        <topology evidence="2">Multi-pass membrane protein</topology>
    </subcellularLocation>
</comment>
<gene>
    <name evidence="12" type="ORF">EFA69_10740</name>
</gene>
<keyword evidence="10 11" id="KW-0472">Membrane</keyword>
<dbReference type="OrthoDB" id="9795150at2"/>
<feature type="transmembrane region" description="Helical" evidence="11">
    <location>
        <begin position="448"/>
        <end position="467"/>
    </location>
</feature>
<feature type="transmembrane region" description="Helical" evidence="11">
    <location>
        <begin position="291"/>
        <end position="310"/>
    </location>
</feature>
<dbReference type="PANTHER" id="PTHR43702:SF3">
    <property type="entry name" value="PROTEIN TSGA"/>
    <property type="match status" value="1"/>
</dbReference>
<evidence type="ECO:0000256" key="5">
    <source>
        <dbReference type="ARBA" id="ARBA00022475"/>
    </source>
</evidence>
<evidence type="ECO:0000256" key="8">
    <source>
        <dbReference type="ARBA" id="ARBA00022692"/>
    </source>
</evidence>
<evidence type="ECO:0000256" key="11">
    <source>
        <dbReference type="SAM" id="Phobius"/>
    </source>
</evidence>
<dbReference type="GO" id="GO:0005886">
    <property type="term" value="C:plasma membrane"/>
    <property type="evidence" value="ECO:0007669"/>
    <property type="project" value="UniProtKB-SubCell"/>
</dbReference>
<keyword evidence="13" id="KW-1185">Reference proteome</keyword>
<accession>A0A3M9MYN2</accession>
<dbReference type="CDD" id="cd17394">
    <property type="entry name" value="MFS_FucP_like"/>
    <property type="match status" value="1"/>
</dbReference>
<evidence type="ECO:0000256" key="3">
    <source>
        <dbReference type="ARBA" id="ARBA00009120"/>
    </source>
</evidence>
<feature type="transmembrane region" description="Helical" evidence="11">
    <location>
        <begin position="63"/>
        <end position="86"/>
    </location>
</feature>
<evidence type="ECO:0000256" key="7">
    <source>
        <dbReference type="ARBA" id="ARBA00022597"/>
    </source>
</evidence>
<dbReference type="NCBIfam" id="TIGR01272">
    <property type="entry name" value="gluP"/>
    <property type="match status" value="1"/>
</dbReference>
<dbReference type="GO" id="GO:1904659">
    <property type="term" value="P:D-glucose transmembrane transport"/>
    <property type="evidence" value="ECO:0007669"/>
    <property type="project" value="InterPro"/>
</dbReference>
<dbReference type="Gene3D" id="1.20.1250.20">
    <property type="entry name" value="MFS general substrate transporter like domains"/>
    <property type="match status" value="2"/>
</dbReference>
<evidence type="ECO:0000256" key="6">
    <source>
        <dbReference type="ARBA" id="ARBA00022519"/>
    </source>
</evidence>
<feature type="transmembrane region" description="Helical" evidence="11">
    <location>
        <begin position="126"/>
        <end position="147"/>
    </location>
</feature>
<keyword evidence="6" id="KW-0997">Cell inner membrane</keyword>
<evidence type="ECO:0000256" key="2">
    <source>
        <dbReference type="ARBA" id="ARBA00004429"/>
    </source>
</evidence>
<feature type="transmembrane region" description="Helical" evidence="11">
    <location>
        <begin position="98"/>
        <end position="120"/>
    </location>
</feature>
<feature type="transmembrane region" description="Helical" evidence="11">
    <location>
        <begin position="388"/>
        <end position="410"/>
    </location>
</feature>
<keyword evidence="9 11" id="KW-1133">Transmembrane helix</keyword>
<dbReference type="Pfam" id="PF07690">
    <property type="entry name" value="MFS_1"/>
    <property type="match status" value="1"/>
</dbReference>
<protein>
    <submittedName>
        <fullName evidence="12">Sugar MFS transporter</fullName>
    </submittedName>
</protein>
<reference evidence="12 13" key="1">
    <citation type="submission" date="2018-11" db="EMBL/GenBank/DDBJ databases">
        <title>Rufibacter latericius sp. nov., isolated from water in Baiyang Lake.</title>
        <authorList>
            <person name="Yang Y."/>
        </authorList>
    </citation>
    <scope>NUCLEOTIDE SEQUENCE [LARGE SCALE GENOMIC DNA]</scope>
    <source>
        <strain evidence="12 13">MCC P1</strain>
    </source>
</reference>